<accession>A0A9J6Q7Q4</accession>
<keyword evidence="11" id="KW-1185">Reference proteome</keyword>
<evidence type="ECO:0000313" key="11">
    <source>
        <dbReference type="Proteomes" id="UP001061282"/>
    </source>
</evidence>
<keyword evidence="4 9" id="KW-0812">Transmembrane</keyword>
<evidence type="ECO:0000256" key="4">
    <source>
        <dbReference type="ARBA" id="ARBA00022692"/>
    </source>
</evidence>
<gene>
    <name evidence="10" type="ORF">M8013_03070</name>
</gene>
<evidence type="ECO:0000256" key="3">
    <source>
        <dbReference type="ARBA" id="ARBA00022519"/>
    </source>
</evidence>
<dbReference type="Proteomes" id="UP001061282">
    <property type="component" value="Unassembled WGS sequence"/>
</dbReference>
<keyword evidence="5 9" id="KW-1133">Transmembrane helix</keyword>
<evidence type="ECO:0000256" key="6">
    <source>
        <dbReference type="ARBA" id="ARBA00023136"/>
    </source>
</evidence>
<sequence>MTKTRRIIHHACWFAVLGPHIGVLATLAGEMQASTMAAGPFLLEILSILPIFIALTWIVGGVPALLTGIAMACLPQRIYACVWQRVLISGAIGAVIAAIVWLLLIRAMDDAFLWMSVGPGLMAGMVMGWIVPSLPFRGEATHRFSEVPDR</sequence>
<keyword evidence="3" id="KW-0997">Cell inner membrane</keyword>
<evidence type="ECO:0000256" key="5">
    <source>
        <dbReference type="ARBA" id="ARBA00022989"/>
    </source>
</evidence>
<keyword evidence="6 9" id="KW-0472">Membrane</keyword>
<reference evidence="10" key="1">
    <citation type="submission" date="2022-05" db="EMBL/GenBank/DDBJ databases">
        <title>Description of a novel species of Leclercia; Leclercia tamurae and the Proposal for a Novel Genus Silvania gen. nov. Containing Two Novel Species Silvania hatchlandensis sp. nov. and Silvania confinis sp. nov. Isolated from the Rhizosphere of Oak.</title>
        <authorList>
            <person name="Maddock D.W."/>
            <person name="Brady C.L."/>
            <person name="Denman S."/>
            <person name="Arnold D."/>
        </authorList>
    </citation>
    <scope>NUCLEOTIDE SEQUENCE</scope>
    <source>
        <strain evidence="10">H4N4</strain>
    </source>
</reference>
<feature type="transmembrane region" description="Helical" evidence="9">
    <location>
        <begin position="111"/>
        <end position="131"/>
    </location>
</feature>
<evidence type="ECO:0000256" key="8">
    <source>
        <dbReference type="ARBA" id="ARBA00093791"/>
    </source>
</evidence>
<dbReference type="Pfam" id="PF26516">
    <property type="entry name" value="CBRB"/>
    <property type="match status" value="1"/>
</dbReference>
<keyword evidence="2" id="KW-1003">Cell membrane</keyword>
<comment type="similarity">
    <text evidence="7">Belongs to the CbrB family.</text>
</comment>
<evidence type="ECO:0000256" key="7">
    <source>
        <dbReference type="ARBA" id="ARBA00093772"/>
    </source>
</evidence>
<evidence type="ECO:0000256" key="1">
    <source>
        <dbReference type="ARBA" id="ARBA00004429"/>
    </source>
</evidence>
<proteinExistence type="inferred from homology"/>
<dbReference type="AlphaFoldDB" id="A0A9J6Q7Q4"/>
<feature type="transmembrane region" description="Helical" evidence="9">
    <location>
        <begin position="7"/>
        <end position="28"/>
    </location>
</feature>
<evidence type="ECO:0000313" key="10">
    <source>
        <dbReference type="EMBL" id="MCU6667744.1"/>
    </source>
</evidence>
<feature type="transmembrane region" description="Helical" evidence="9">
    <location>
        <begin position="48"/>
        <end position="74"/>
    </location>
</feature>
<dbReference type="InterPro" id="IPR058975">
    <property type="entry name" value="CbrB"/>
</dbReference>
<name>A0A9J6Q7Q4_9ENTR</name>
<feature type="transmembrane region" description="Helical" evidence="9">
    <location>
        <begin position="86"/>
        <end position="105"/>
    </location>
</feature>
<comment type="subcellular location">
    <subcellularLocation>
        <location evidence="1">Cell inner membrane</location>
        <topology evidence="1">Multi-pass membrane protein</topology>
    </subcellularLocation>
</comment>
<comment type="caution">
    <text evidence="10">The sequence shown here is derived from an EMBL/GenBank/DDBJ whole genome shotgun (WGS) entry which is preliminary data.</text>
</comment>
<evidence type="ECO:0000256" key="9">
    <source>
        <dbReference type="SAM" id="Phobius"/>
    </source>
</evidence>
<evidence type="ECO:0000256" key="2">
    <source>
        <dbReference type="ARBA" id="ARBA00022475"/>
    </source>
</evidence>
<protein>
    <recommendedName>
        <fullName evidence="8">Inner membrane protein CbrB</fullName>
    </recommendedName>
</protein>
<dbReference type="EMBL" id="JAMGZJ010000065">
    <property type="protein sequence ID" value="MCU6667744.1"/>
    <property type="molecule type" value="Genomic_DNA"/>
</dbReference>
<dbReference type="RefSeq" id="WP_271266367.1">
    <property type="nucleotide sequence ID" value="NZ_JAMGZJ010000065.1"/>
</dbReference>
<organism evidence="10 11">
    <name type="scientific">Silvania confinis</name>
    <dbReference type="NCBI Taxonomy" id="2926470"/>
    <lineage>
        <taxon>Bacteria</taxon>
        <taxon>Pseudomonadati</taxon>
        <taxon>Pseudomonadota</taxon>
        <taxon>Gammaproteobacteria</taxon>
        <taxon>Enterobacterales</taxon>
        <taxon>Enterobacteriaceae</taxon>
        <taxon>Silvania</taxon>
    </lineage>
</organism>